<dbReference type="PROSITE" id="PS51257">
    <property type="entry name" value="PROKAR_LIPOPROTEIN"/>
    <property type="match status" value="1"/>
</dbReference>
<feature type="chain" id="PRO_5039688591" description="Lipoprotein" evidence="1">
    <location>
        <begin position="22"/>
        <end position="166"/>
    </location>
</feature>
<evidence type="ECO:0000313" key="3">
    <source>
        <dbReference type="Proteomes" id="UP000606172"/>
    </source>
</evidence>
<keyword evidence="1" id="KW-0732">Signal</keyword>
<organism evidence="2 3">
    <name type="scientific">Sinosporangium siamense</name>
    <dbReference type="NCBI Taxonomy" id="1367973"/>
    <lineage>
        <taxon>Bacteria</taxon>
        <taxon>Bacillati</taxon>
        <taxon>Actinomycetota</taxon>
        <taxon>Actinomycetes</taxon>
        <taxon>Streptosporangiales</taxon>
        <taxon>Streptosporangiaceae</taxon>
        <taxon>Sinosporangium</taxon>
    </lineage>
</organism>
<evidence type="ECO:0000256" key="1">
    <source>
        <dbReference type="SAM" id="SignalP"/>
    </source>
</evidence>
<evidence type="ECO:0008006" key="4">
    <source>
        <dbReference type="Google" id="ProtNLM"/>
    </source>
</evidence>
<proteinExistence type="predicted"/>
<dbReference type="AlphaFoldDB" id="A0A919RN64"/>
<accession>A0A919RN64</accession>
<name>A0A919RN64_9ACTN</name>
<sequence>MRKALMTLAAFGLIVAGCSNGQTSDGAAGGDTTGASAGQAKAVKFAECMRGNGLKDFPDPVEGQFNTNFKRGTVLDPNSPQWKTALDKCKDLQPAGFLGGDGQVSGEQQQKMIKYAECMRKNGVPDFPDPSGGAMLSGDADPNSREYKAAAEACREFNPGGMIGGQ</sequence>
<comment type="caution">
    <text evidence="2">The sequence shown here is derived from an EMBL/GenBank/DDBJ whole genome shotgun (WGS) entry which is preliminary data.</text>
</comment>
<dbReference type="Proteomes" id="UP000606172">
    <property type="component" value="Unassembled WGS sequence"/>
</dbReference>
<dbReference type="EMBL" id="BOOW01000050">
    <property type="protein sequence ID" value="GII96861.1"/>
    <property type="molecule type" value="Genomic_DNA"/>
</dbReference>
<protein>
    <recommendedName>
        <fullName evidence="4">Lipoprotein</fullName>
    </recommendedName>
</protein>
<reference evidence="2" key="1">
    <citation type="submission" date="2021-01" db="EMBL/GenBank/DDBJ databases">
        <title>Whole genome shotgun sequence of Sinosporangium siamense NBRC 109515.</title>
        <authorList>
            <person name="Komaki H."/>
            <person name="Tamura T."/>
        </authorList>
    </citation>
    <scope>NUCLEOTIDE SEQUENCE</scope>
    <source>
        <strain evidence="2">NBRC 109515</strain>
    </source>
</reference>
<gene>
    <name evidence="2" type="ORF">Ssi02_70920</name>
</gene>
<evidence type="ECO:0000313" key="2">
    <source>
        <dbReference type="EMBL" id="GII96861.1"/>
    </source>
</evidence>
<feature type="signal peptide" evidence="1">
    <location>
        <begin position="1"/>
        <end position="21"/>
    </location>
</feature>
<keyword evidence="3" id="KW-1185">Reference proteome</keyword>